<protein>
    <submittedName>
        <fullName evidence="1">HEPN domain-containing protein</fullName>
    </submittedName>
</protein>
<dbReference type="RefSeq" id="WP_256600789.1">
    <property type="nucleotide sequence ID" value="NZ_JANIBJ010000004.1"/>
</dbReference>
<gene>
    <name evidence="1" type="ORF">NP590_03275</name>
</gene>
<evidence type="ECO:0000313" key="1">
    <source>
        <dbReference type="EMBL" id="MCQ8103119.1"/>
    </source>
</evidence>
<proteinExistence type="predicted"/>
<sequence length="400" mass="46352">MSVKWKKSKSLKPELILGKVKDLIFLDGDQKTFRGGLEIEFALSALETMIDFSEEYSDKSWLISQVLRETINLDNKDDFIKNLEAKLIDQGKKPESVFHVLTSLSISSNYIKEYRINDCVVKLVGSEFEGEFHNSRVNALEGQSDDGDFYNKIVVITKSKSPSWAMNKALRSLDLLRSILCLKSNVDYELVGNEWKPINRIRLGPFHTVHQESGEVVTNGFWSEPFYFKAPFFDPWKDVKFDEDTDYILNRLRISKYANKLENALLRYVEALDERNHNNAVIKLWGAIECLVCPSGANGDLVTKRCSFLFKESLFHRQVLEHLREYRNNLVHAGVSREEVKSICFQLQYYFRHLMKFHFQGSDVFSDIDHANNFLDLPFDEVSLKKKKELIDLALKYVSG</sequence>
<keyword evidence="2" id="KW-1185">Reference proteome</keyword>
<dbReference type="Proteomes" id="UP001524499">
    <property type="component" value="Unassembled WGS sequence"/>
</dbReference>
<dbReference type="EMBL" id="JANIBJ010000004">
    <property type="protein sequence ID" value="MCQ8103119.1"/>
    <property type="molecule type" value="Genomic_DNA"/>
</dbReference>
<evidence type="ECO:0000313" key="2">
    <source>
        <dbReference type="Proteomes" id="UP001524499"/>
    </source>
</evidence>
<accession>A0ABT1TCV0</accession>
<name>A0ABT1TCV0_9GAMM</name>
<comment type="caution">
    <text evidence="1">The sequence shown here is derived from an EMBL/GenBank/DDBJ whole genome shotgun (WGS) entry which is preliminary data.</text>
</comment>
<organism evidence="1 2">
    <name type="scientific">Methylomonas subterranea</name>
    <dbReference type="NCBI Taxonomy" id="2952225"/>
    <lineage>
        <taxon>Bacteria</taxon>
        <taxon>Pseudomonadati</taxon>
        <taxon>Pseudomonadota</taxon>
        <taxon>Gammaproteobacteria</taxon>
        <taxon>Methylococcales</taxon>
        <taxon>Methylococcaceae</taxon>
        <taxon>Methylomonas</taxon>
    </lineage>
</organism>
<reference evidence="1 2" key="1">
    <citation type="submission" date="2022-07" db="EMBL/GenBank/DDBJ databases">
        <title>Methylomonas rivi sp. nov., Methylomonas rosea sp. nov., Methylomonas aureus sp. nov. and Methylomonas subterranea sp. nov., four novel methanotrophs isolated from a freshwater creek and the deep terrestrial subsurface.</title>
        <authorList>
            <person name="Abin C."/>
            <person name="Sankaranarayanan K."/>
            <person name="Garner C."/>
            <person name="Sindelar R."/>
            <person name="Kotary K."/>
            <person name="Garner R."/>
            <person name="Barclay S."/>
            <person name="Lawson P."/>
            <person name="Krumholz L."/>
        </authorList>
    </citation>
    <scope>NUCLEOTIDE SEQUENCE [LARGE SCALE GENOMIC DNA]</scope>
    <source>
        <strain evidence="1 2">SURF-2</strain>
    </source>
</reference>